<dbReference type="AlphaFoldDB" id="A0A550JJ82"/>
<evidence type="ECO:0000259" key="9">
    <source>
        <dbReference type="Pfam" id="PF00483"/>
    </source>
</evidence>
<dbReference type="OrthoDB" id="9788272at2"/>
<evidence type="ECO:0000256" key="3">
    <source>
        <dbReference type="ARBA" id="ARBA00022490"/>
    </source>
</evidence>
<dbReference type="EMBL" id="VJVV01000002">
    <property type="protein sequence ID" value="TRO83277.1"/>
    <property type="molecule type" value="Genomic_DNA"/>
</dbReference>
<evidence type="ECO:0000256" key="7">
    <source>
        <dbReference type="ARBA" id="ARBA00022737"/>
    </source>
</evidence>
<dbReference type="SUPFAM" id="SSF53448">
    <property type="entry name" value="Nucleotide-diphospho-sugar transferases"/>
    <property type="match status" value="1"/>
</dbReference>
<feature type="domain" description="Alpha-D-phosphohexomutase alpha/beta/alpha" evidence="11">
    <location>
        <begin position="538"/>
        <end position="638"/>
    </location>
</feature>
<evidence type="ECO:0000256" key="6">
    <source>
        <dbReference type="ARBA" id="ARBA00022679"/>
    </source>
</evidence>
<evidence type="ECO:0000256" key="2">
    <source>
        <dbReference type="ARBA" id="ARBA00010231"/>
    </source>
</evidence>
<evidence type="ECO:0000259" key="12">
    <source>
        <dbReference type="Pfam" id="PF02880"/>
    </source>
</evidence>
<organism evidence="14 15">
    <name type="scientific">Trichloromonas acetexigens</name>
    <dbReference type="NCBI Taxonomy" id="38815"/>
    <lineage>
        <taxon>Bacteria</taxon>
        <taxon>Pseudomonadati</taxon>
        <taxon>Thermodesulfobacteriota</taxon>
        <taxon>Desulfuromonadia</taxon>
        <taxon>Desulfuromonadales</taxon>
        <taxon>Trichloromonadaceae</taxon>
        <taxon>Trichloromonas</taxon>
    </lineage>
</organism>
<dbReference type="InterPro" id="IPR005846">
    <property type="entry name" value="A-D-PHexomutase_a/b/a-III"/>
</dbReference>
<evidence type="ECO:0000313" key="14">
    <source>
        <dbReference type="EMBL" id="TRO83277.1"/>
    </source>
</evidence>
<dbReference type="FunFam" id="3.90.550.10:FF:000013">
    <property type="entry name" value="mannose-1-phosphate guanyltransferase beta"/>
    <property type="match status" value="1"/>
</dbReference>
<evidence type="ECO:0000256" key="4">
    <source>
        <dbReference type="ARBA" id="ARBA00022540"/>
    </source>
</evidence>
<dbReference type="InterPro" id="IPR029044">
    <property type="entry name" value="Nucleotide-diphossugar_trans"/>
</dbReference>
<dbReference type="InterPro" id="IPR016055">
    <property type="entry name" value="A-D-PHexomutase_a/b/a-I/II/III"/>
</dbReference>
<dbReference type="Proteomes" id="UP000317155">
    <property type="component" value="Unassembled WGS sequence"/>
</dbReference>
<dbReference type="SUPFAM" id="SSF51161">
    <property type="entry name" value="Trimeric LpxA-like enzymes"/>
    <property type="match status" value="1"/>
</dbReference>
<dbReference type="Pfam" id="PF25084">
    <property type="entry name" value="LbH_EIF2B"/>
    <property type="match status" value="1"/>
</dbReference>
<dbReference type="Pfam" id="PF02878">
    <property type="entry name" value="PGM_PMM_I"/>
    <property type="match status" value="1"/>
</dbReference>
<dbReference type="RefSeq" id="WP_092056076.1">
    <property type="nucleotide sequence ID" value="NZ_FOJJ01000012.1"/>
</dbReference>
<dbReference type="Pfam" id="PF02880">
    <property type="entry name" value="PGM_PMM_III"/>
    <property type="match status" value="1"/>
</dbReference>
<comment type="subcellular location">
    <subcellularLocation>
        <location evidence="1">Cytoplasm</location>
        <location evidence="1">Cytosol</location>
    </subcellularLocation>
</comment>
<dbReference type="SUPFAM" id="SSF55957">
    <property type="entry name" value="Phosphoglucomutase, C-terminal domain"/>
    <property type="match status" value="1"/>
</dbReference>
<accession>A0A550JJ82</accession>
<dbReference type="CDD" id="cd04181">
    <property type="entry name" value="NTP_transferase"/>
    <property type="match status" value="1"/>
</dbReference>
<feature type="domain" description="Alpha-D-phosphohexomutase alpha/beta/alpha" evidence="10">
    <location>
        <begin position="389"/>
        <end position="519"/>
    </location>
</feature>
<dbReference type="Gene3D" id="3.30.310.50">
    <property type="entry name" value="Alpha-D-phosphohexomutase, C-terminal domain"/>
    <property type="match status" value="1"/>
</dbReference>
<dbReference type="GO" id="GO:0016868">
    <property type="term" value="F:intramolecular phosphotransferase activity"/>
    <property type="evidence" value="ECO:0007669"/>
    <property type="project" value="InterPro"/>
</dbReference>
<evidence type="ECO:0000259" key="10">
    <source>
        <dbReference type="Pfam" id="PF02878"/>
    </source>
</evidence>
<protein>
    <submittedName>
        <fullName evidence="14">Phosphoglucomutase</fullName>
    </submittedName>
</protein>
<dbReference type="SUPFAM" id="SSF53738">
    <property type="entry name" value="Phosphoglucomutase, first 3 domains"/>
    <property type="match status" value="2"/>
</dbReference>
<dbReference type="PANTHER" id="PTHR22572">
    <property type="entry name" value="SUGAR-1-PHOSPHATE GUANYL TRANSFERASE"/>
    <property type="match status" value="1"/>
</dbReference>
<feature type="domain" description="Nucleotidyl transferase" evidence="9">
    <location>
        <begin position="2"/>
        <end position="232"/>
    </location>
</feature>
<keyword evidence="3" id="KW-0963">Cytoplasm</keyword>
<keyword evidence="7" id="KW-0677">Repeat</keyword>
<keyword evidence="5" id="KW-0597">Phosphoprotein</keyword>
<dbReference type="InterPro" id="IPR050486">
    <property type="entry name" value="Mannose-1P_guanyltransferase"/>
</dbReference>
<evidence type="ECO:0000259" key="13">
    <source>
        <dbReference type="Pfam" id="PF25084"/>
    </source>
</evidence>
<dbReference type="Gene3D" id="2.160.10.10">
    <property type="entry name" value="Hexapeptide repeat proteins"/>
    <property type="match status" value="1"/>
</dbReference>
<evidence type="ECO:0000256" key="8">
    <source>
        <dbReference type="ARBA" id="ARBA00022917"/>
    </source>
</evidence>
<reference evidence="14 15" key="1">
    <citation type="submission" date="2019-07" db="EMBL/GenBank/DDBJ databases">
        <title>Insights of Desulfuromonas acetexigens electromicrobiology.</title>
        <authorList>
            <person name="Katuri K."/>
            <person name="Sapireddy V."/>
            <person name="Shaw D.R."/>
            <person name="Saikaly P."/>
        </authorList>
    </citation>
    <scope>NUCLEOTIDE SEQUENCE [LARGE SCALE GENOMIC DNA]</scope>
    <source>
        <strain evidence="14 15">2873</strain>
    </source>
</reference>
<dbReference type="Gene3D" id="3.40.120.10">
    <property type="entry name" value="Alpha-D-Glucose-1,6-Bisphosphate, subunit A, domain 3"/>
    <property type="match status" value="3"/>
</dbReference>
<dbReference type="InterPro" id="IPR005845">
    <property type="entry name" value="A-D-PHexomutase_a/b/a-II"/>
</dbReference>
<evidence type="ECO:0000256" key="5">
    <source>
        <dbReference type="ARBA" id="ARBA00022553"/>
    </source>
</evidence>
<feature type="domain" description="Alpha-D-phosphohexomutase alpha/beta/alpha" evidence="12">
    <location>
        <begin position="654"/>
        <end position="750"/>
    </location>
</feature>
<dbReference type="InterPro" id="IPR018357">
    <property type="entry name" value="Hexapep_transf_CS"/>
</dbReference>
<comment type="similarity">
    <text evidence="2">Belongs to the phosphohexose mutase family.</text>
</comment>
<dbReference type="CDD" id="cd05805">
    <property type="entry name" value="MPG1_transferase"/>
    <property type="match status" value="1"/>
</dbReference>
<sequence>MKAVIMAGGFGTRIHPLTIDLPKPMIPLYNRPIMLHIIELLKKHGIDELVLLLYHQPMVIKNFFGDGSEFGVRITYVTPLEDFGTAGAVKMAAKHLDERFMIISGDLLTDFDLSQAIAFHEEHKAKATLTLTSVKDPLQFGVVITNKEGKITKFLEKPGWGEVFSDTINTGIYVLEPEVLDMIPEGENRDWSKDVFPQMLDNDDALYGCHLEGYWADIGNTDSYLESCEDIAEGRVEINLMEKPVTPARQDVRLFLGEEASYVDDENTSLKGMVVLGANTQVVGKARLSNCVVGRNCIIEDGVELRNAILWDNIYVKKNSTIHGAVLCDNVRVGQKVVIEEGAVVAEETTIGDEALIKKDVKIWPRKVIEGGATVTTNLIWGEKWRKSIFEGATVRGLTNVELTPEFAAKLGAAYGSILPKDSFVLSGRDSIRSSRMLKRSFAGGLLSAGINVRDTKMISLPVLRYKLTTFGESGGIHFRQSPDDPMATDILFYDAEGIEISSATAKNIERIFFKENFRRVHYTDPGGISEIPRIYDYYHEGFLHALDRKAIAKAAPKVVVDLNHSSAGEVLPALLNELGCEVIELNSQVTENCTGKGPEQDAKSMDQLSRIVVTLGAKAGFWMGPSGERLLLVDECGQAFSNIEALTTLAALVCKAEREGSLVVPVSAPSAIEQLAAEAGMQVKRTKTDPRSIIESAKERQVRFAASMDGRFAFPSFQYNFDALHTVAKILELLVRTGLTLGQTRQMLPRRFYEHVEVSCSQEFKGGIMRKMSEDSVDQEASFIDGVRIQMNQDWALVLPDQYRPVTHIIAESAELSTARRLVESYRLKVERWKQELQ</sequence>
<evidence type="ECO:0000313" key="15">
    <source>
        <dbReference type="Proteomes" id="UP000317155"/>
    </source>
</evidence>
<dbReference type="Pfam" id="PF00483">
    <property type="entry name" value="NTP_transferase"/>
    <property type="match status" value="1"/>
</dbReference>
<dbReference type="PROSITE" id="PS00101">
    <property type="entry name" value="HEXAPEP_TRANSFERASES"/>
    <property type="match status" value="1"/>
</dbReference>
<keyword evidence="15" id="KW-1185">Reference proteome</keyword>
<proteinExistence type="inferred from homology"/>
<keyword evidence="6" id="KW-0808">Transferase</keyword>
<comment type="caution">
    <text evidence="14">The sequence shown here is derived from an EMBL/GenBank/DDBJ whole genome shotgun (WGS) entry which is preliminary data.</text>
</comment>
<dbReference type="InterPro" id="IPR056764">
    <property type="entry name" value="LbH_EIF2B3/5"/>
</dbReference>
<feature type="domain" description="EIF2B subunit epsilon/gamma LbH" evidence="13">
    <location>
        <begin position="265"/>
        <end position="355"/>
    </location>
</feature>
<dbReference type="Gene3D" id="3.90.550.10">
    <property type="entry name" value="Spore Coat Polysaccharide Biosynthesis Protein SpsA, Chain A"/>
    <property type="match status" value="1"/>
</dbReference>
<keyword evidence="8" id="KW-0648">Protein biosynthesis</keyword>
<keyword evidence="4" id="KW-0396">Initiation factor</keyword>
<dbReference type="InterPro" id="IPR005844">
    <property type="entry name" value="A-D-PHexomutase_a/b/a-I"/>
</dbReference>
<gene>
    <name evidence="14" type="ORF">FL622_04120</name>
</gene>
<dbReference type="InterPro" id="IPR005835">
    <property type="entry name" value="NTP_transferase_dom"/>
</dbReference>
<evidence type="ECO:0000256" key="1">
    <source>
        <dbReference type="ARBA" id="ARBA00004514"/>
    </source>
</evidence>
<dbReference type="InterPro" id="IPR036900">
    <property type="entry name" value="A-D-PHexomutase_C_sf"/>
</dbReference>
<dbReference type="InterPro" id="IPR011004">
    <property type="entry name" value="Trimer_LpxA-like_sf"/>
</dbReference>
<dbReference type="GO" id="GO:0016740">
    <property type="term" value="F:transferase activity"/>
    <property type="evidence" value="ECO:0007669"/>
    <property type="project" value="UniProtKB-KW"/>
</dbReference>
<evidence type="ECO:0000259" key="11">
    <source>
        <dbReference type="Pfam" id="PF02879"/>
    </source>
</evidence>
<dbReference type="Pfam" id="PF02879">
    <property type="entry name" value="PGM_PMM_II"/>
    <property type="match status" value="1"/>
</dbReference>
<name>A0A550JJ82_9BACT</name>
<dbReference type="GO" id="GO:0005975">
    <property type="term" value="P:carbohydrate metabolic process"/>
    <property type="evidence" value="ECO:0007669"/>
    <property type="project" value="InterPro"/>
</dbReference>